<keyword evidence="4" id="KW-0560">Oxidoreductase</keyword>
<keyword evidence="11" id="KW-1185">Reference proteome</keyword>
<evidence type="ECO:0000313" key="10">
    <source>
        <dbReference type="EMBL" id="MEA5403803.1"/>
    </source>
</evidence>
<evidence type="ECO:0000256" key="8">
    <source>
        <dbReference type="SAM" id="Phobius"/>
    </source>
</evidence>
<proteinExistence type="predicted"/>
<accession>A0ABU5S6D9</accession>
<feature type="transmembrane region" description="Helical" evidence="8">
    <location>
        <begin position="136"/>
        <end position="156"/>
    </location>
</feature>
<organism evidence="10 11">
    <name type="scientific">Arcicella gelida</name>
    <dbReference type="NCBI Taxonomy" id="2984195"/>
    <lineage>
        <taxon>Bacteria</taxon>
        <taxon>Pseudomonadati</taxon>
        <taxon>Bacteroidota</taxon>
        <taxon>Cytophagia</taxon>
        <taxon>Cytophagales</taxon>
        <taxon>Flectobacillaceae</taxon>
        <taxon>Arcicella</taxon>
    </lineage>
</organism>
<evidence type="ECO:0000313" key="11">
    <source>
        <dbReference type="Proteomes" id="UP001303899"/>
    </source>
</evidence>
<evidence type="ECO:0000256" key="3">
    <source>
        <dbReference type="ARBA" id="ARBA00022989"/>
    </source>
</evidence>
<dbReference type="PANTHER" id="PTHR21624:SF1">
    <property type="entry name" value="ALKYLGLYCEROL MONOOXYGENASE"/>
    <property type="match status" value="1"/>
</dbReference>
<comment type="subcellular location">
    <subcellularLocation>
        <location evidence="1">Endomembrane system</location>
        <topology evidence="1">Multi-pass membrane protein</topology>
    </subcellularLocation>
</comment>
<keyword evidence="2 8" id="KW-0812">Transmembrane</keyword>
<feature type="region of interest" description="Disordered" evidence="7">
    <location>
        <begin position="275"/>
        <end position="301"/>
    </location>
</feature>
<dbReference type="EMBL" id="JAYGIL010000014">
    <property type="protein sequence ID" value="MEA5403803.1"/>
    <property type="molecule type" value="Genomic_DNA"/>
</dbReference>
<evidence type="ECO:0000256" key="2">
    <source>
        <dbReference type="ARBA" id="ARBA00022692"/>
    </source>
</evidence>
<keyword evidence="5" id="KW-0443">Lipid metabolism</keyword>
<dbReference type="RefSeq" id="WP_323330256.1">
    <property type="nucleotide sequence ID" value="NZ_JAYGIL010000014.1"/>
</dbReference>
<protein>
    <submittedName>
        <fullName evidence="10">Sterol desaturase family protein</fullName>
    </submittedName>
</protein>
<feature type="domain" description="Fatty acid hydroxylase" evidence="9">
    <location>
        <begin position="90"/>
        <end position="239"/>
    </location>
</feature>
<evidence type="ECO:0000256" key="7">
    <source>
        <dbReference type="SAM" id="MobiDB-lite"/>
    </source>
</evidence>
<dbReference type="Pfam" id="PF04116">
    <property type="entry name" value="FA_hydroxylase"/>
    <property type="match status" value="1"/>
</dbReference>
<gene>
    <name evidence="10" type="ORF">VB776_12825</name>
</gene>
<keyword evidence="6 8" id="KW-0472">Membrane</keyword>
<reference evidence="10 11" key="1">
    <citation type="submission" date="2023-12" db="EMBL/GenBank/DDBJ databases">
        <title>Novel species of the genus Arcicella isolated from rivers.</title>
        <authorList>
            <person name="Lu H."/>
        </authorList>
    </citation>
    <scope>NUCLEOTIDE SEQUENCE [LARGE SCALE GENOMIC DNA]</scope>
    <source>
        <strain evidence="10 11">DC2W</strain>
    </source>
</reference>
<feature type="transmembrane region" description="Helical" evidence="8">
    <location>
        <begin position="80"/>
        <end position="98"/>
    </location>
</feature>
<evidence type="ECO:0000256" key="6">
    <source>
        <dbReference type="ARBA" id="ARBA00023136"/>
    </source>
</evidence>
<sequence>MVHFIEEIFKNLNGWGLTALTFILGFAEFSLGLYGKKWNNNEKLLDIACYTIPKLVVGPFVAHFGLKVLPFILPHAKNEFTWIPFIFGALIIAIYDDLTQYWYHRLHHQVPFMWRFHRTHHSAPYMGMAMASRQNIIYTLFFSQSYVTTVLVYLGLGYPALFVKGLKSLITKLAHSSIKWDKPFYENKWLHPIAWVLERTISTPATHHAHHADSTDDGVGHYKGNFGNMFFLWDIIFGTALITRQYPVAYGIKNYKGEEWYAQLLWPIFKSKKDGSELSANGPEVADEDDEVEPQIALQYA</sequence>
<evidence type="ECO:0000256" key="1">
    <source>
        <dbReference type="ARBA" id="ARBA00004127"/>
    </source>
</evidence>
<name>A0ABU5S6D9_9BACT</name>
<keyword evidence="3 8" id="KW-1133">Transmembrane helix</keyword>
<evidence type="ECO:0000256" key="5">
    <source>
        <dbReference type="ARBA" id="ARBA00023098"/>
    </source>
</evidence>
<feature type="transmembrane region" description="Helical" evidence="8">
    <location>
        <begin position="55"/>
        <end position="74"/>
    </location>
</feature>
<evidence type="ECO:0000256" key="4">
    <source>
        <dbReference type="ARBA" id="ARBA00023002"/>
    </source>
</evidence>
<feature type="transmembrane region" description="Helical" evidence="8">
    <location>
        <begin position="226"/>
        <end position="243"/>
    </location>
</feature>
<dbReference type="InterPro" id="IPR051689">
    <property type="entry name" value="Sterol_desaturase/TMEM195"/>
</dbReference>
<evidence type="ECO:0000259" key="9">
    <source>
        <dbReference type="Pfam" id="PF04116"/>
    </source>
</evidence>
<dbReference type="Proteomes" id="UP001303899">
    <property type="component" value="Unassembled WGS sequence"/>
</dbReference>
<comment type="caution">
    <text evidence="10">The sequence shown here is derived from an EMBL/GenBank/DDBJ whole genome shotgun (WGS) entry which is preliminary data.</text>
</comment>
<dbReference type="PANTHER" id="PTHR21624">
    <property type="entry name" value="STEROL DESATURASE-RELATED PROTEIN"/>
    <property type="match status" value="1"/>
</dbReference>
<feature type="transmembrane region" description="Helical" evidence="8">
    <location>
        <begin position="12"/>
        <end position="34"/>
    </location>
</feature>
<dbReference type="InterPro" id="IPR006694">
    <property type="entry name" value="Fatty_acid_hydroxylase"/>
</dbReference>